<dbReference type="Proteomes" id="UP000677054">
    <property type="component" value="Unassembled WGS sequence"/>
</dbReference>
<protein>
    <submittedName>
        <fullName evidence="1">Uncharacterized protein</fullName>
    </submittedName>
</protein>
<sequence length="171" mass="19820">MRRLLEGPLISEEEMGRRDAEFRRRARVTLAEIGSRWPQLSGDFQKELENNMQARYEIYRKERLARQSRAESQLRNALEAAVERYDAQTNRSLVAASIGERESGATDADFRREALGTFSNIAACYPNISKKFEDELKTVVFRSSRFLRSAGNFLRFRLVISNAHECHENDK</sequence>
<name>A0A7R9AK60_9CRUS</name>
<accession>A0A7R9AK60</accession>
<dbReference type="EMBL" id="LR931079">
    <property type="protein sequence ID" value="CAD7255524.1"/>
    <property type="molecule type" value="Genomic_DNA"/>
</dbReference>
<reference evidence="1" key="1">
    <citation type="submission" date="2020-11" db="EMBL/GenBank/DDBJ databases">
        <authorList>
            <person name="Tran Van P."/>
        </authorList>
    </citation>
    <scope>NUCLEOTIDE SEQUENCE</scope>
</reference>
<evidence type="ECO:0000313" key="1">
    <source>
        <dbReference type="EMBL" id="CAD7255524.1"/>
    </source>
</evidence>
<gene>
    <name evidence="1" type="ORF">DSTB1V02_LOCUS15269</name>
</gene>
<proteinExistence type="predicted"/>
<dbReference type="EMBL" id="CAJPEV010031561">
    <property type="protein sequence ID" value="CAG0909231.1"/>
    <property type="molecule type" value="Genomic_DNA"/>
</dbReference>
<evidence type="ECO:0000313" key="2">
    <source>
        <dbReference type="Proteomes" id="UP000677054"/>
    </source>
</evidence>
<keyword evidence="2" id="KW-1185">Reference proteome</keyword>
<dbReference type="AlphaFoldDB" id="A0A7R9AK60"/>
<organism evidence="1">
    <name type="scientific">Darwinula stevensoni</name>
    <dbReference type="NCBI Taxonomy" id="69355"/>
    <lineage>
        <taxon>Eukaryota</taxon>
        <taxon>Metazoa</taxon>
        <taxon>Ecdysozoa</taxon>
        <taxon>Arthropoda</taxon>
        <taxon>Crustacea</taxon>
        <taxon>Oligostraca</taxon>
        <taxon>Ostracoda</taxon>
        <taxon>Podocopa</taxon>
        <taxon>Podocopida</taxon>
        <taxon>Darwinulocopina</taxon>
        <taxon>Darwinuloidea</taxon>
        <taxon>Darwinulidae</taxon>
        <taxon>Darwinula</taxon>
    </lineage>
</organism>